<dbReference type="AlphaFoldDB" id="A0A9X1PAA1"/>
<dbReference type="InterPro" id="IPR032640">
    <property type="entry name" value="AMPK1_CBM"/>
</dbReference>
<dbReference type="Gene3D" id="3.60.60.10">
    <property type="entry name" value="Penicillin V Acylase, Chain A"/>
    <property type="match status" value="1"/>
</dbReference>
<keyword evidence="4" id="KW-1185">Reference proteome</keyword>
<gene>
    <name evidence="3" type="ORF">LXM24_15860</name>
</gene>
<organism evidence="3 4">
    <name type="scientific">Dyadobacter fanqingshengii</name>
    <dbReference type="NCBI Taxonomy" id="2906443"/>
    <lineage>
        <taxon>Bacteria</taxon>
        <taxon>Pseudomonadati</taxon>
        <taxon>Bacteroidota</taxon>
        <taxon>Cytophagia</taxon>
        <taxon>Cytophagales</taxon>
        <taxon>Spirosomataceae</taxon>
        <taxon>Dyadobacter</taxon>
    </lineage>
</organism>
<evidence type="ECO:0000313" key="4">
    <source>
        <dbReference type="Proteomes" id="UP001139700"/>
    </source>
</evidence>
<dbReference type="SUPFAM" id="SSF48452">
    <property type="entry name" value="TPR-like"/>
    <property type="match status" value="1"/>
</dbReference>
<dbReference type="SUPFAM" id="SSF56235">
    <property type="entry name" value="N-terminal nucleophile aminohydrolases (Ntn hydrolases)"/>
    <property type="match status" value="1"/>
</dbReference>
<dbReference type="Pfam" id="PF16561">
    <property type="entry name" value="AMPK1_CBM"/>
    <property type="match status" value="1"/>
</dbReference>
<dbReference type="InterPro" id="IPR029055">
    <property type="entry name" value="Ntn_hydrolases_N"/>
</dbReference>
<dbReference type="EMBL" id="JAJTTA010000002">
    <property type="protein sequence ID" value="MCF0041581.1"/>
    <property type="molecule type" value="Genomic_DNA"/>
</dbReference>
<dbReference type="RefSeq" id="WP_234614399.1">
    <property type="nucleotide sequence ID" value="NZ_CP098806.1"/>
</dbReference>
<dbReference type="Gene3D" id="1.25.40.10">
    <property type="entry name" value="Tetratricopeptide repeat domain"/>
    <property type="match status" value="1"/>
</dbReference>
<sequence length="468" mass="52964">MRTKLNFWLLLIFGSFMPNLLPACTVFTASDGKTVLVGNNEDSSPSLKTFLWYLQAKGRKYGFVTWGAHKRFPEGGMNEERLFWDAAALMQAIPTIRDNKKPDFKGYFVDKALSECATVDQVIKLVQRYNLVWQDRAQVLVADASGDYALIHANYIIRKSDLVKPYVAVANFSLLGYKPGKSACYRYNTADNLLNQAPVSAELFRRILQKAAQKAPDNATIYSQIADLKACTFQLFQKHNFDQMVTIDLSKELRKGSYQVEIKHLFNVGIGDYLKPLIDKRGINNVISRYHVLKKTAPNKYDFSEGELDDLGYYLLNQNRIKEGIQILSLNHRTFPTSDRALASLASAYLVAHDNSKADSLYRKALEQNTSNYVANLFANQKDGILSFRLDGLEYAGKINLVGSFNNWNATANPFEKNSAGEWVCQIKVDPGTYQYTLLVGDDNWMTDPFNKLAQKEGKLWRSVVVVL</sequence>
<evidence type="ECO:0000259" key="2">
    <source>
        <dbReference type="Pfam" id="PF16561"/>
    </source>
</evidence>
<evidence type="ECO:0000313" key="3">
    <source>
        <dbReference type="EMBL" id="MCF0041581.1"/>
    </source>
</evidence>
<dbReference type="InterPro" id="IPR013783">
    <property type="entry name" value="Ig-like_fold"/>
</dbReference>
<dbReference type="Gene3D" id="2.60.40.10">
    <property type="entry name" value="Immunoglobulins"/>
    <property type="match status" value="1"/>
</dbReference>
<dbReference type="SUPFAM" id="SSF81296">
    <property type="entry name" value="E set domains"/>
    <property type="match status" value="1"/>
</dbReference>
<dbReference type="Proteomes" id="UP001139700">
    <property type="component" value="Unassembled WGS sequence"/>
</dbReference>
<dbReference type="InterPro" id="IPR014756">
    <property type="entry name" value="Ig_E-set"/>
</dbReference>
<proteinExistence type="predicted"/>
<comment type="caution">
    <text evidence="3">The sequence shown here is derived from an EMBL/GenBank/DDBJ whole genome shotgun (WGS) entry which is preliminary data.</text>
</comment>
<feature type="chain" id="PRO_5040796792" description="AMP-activated protein kinase glycogen-binding domain-containing protein" evidence="1">
    <location>
        <begin position="24"/>
        <end position="468"/>
    </location>
</feature>
<evidence type="ECO:0000256" key="1">
    <source>
        <dbReference type="SAM" id="SignalP"/>
    </source>
</evidence>
<accession>A0A9X1PAA1</accession>
<reference evidence="3" key="1">
    <citation type="submission" date="2021-12" db="EMBL/GenBank/DDBJ databases">
        <title>Novel species in genus Dyadobacter.</title>
        <authorList>
            <person name="Ma C."/>
        </authorList>
    </citation>
    <scope>NUCLEOTIDE SEQUENCE</scope>
    <source>
        <strain evidence="3">CY399</strain>
    </source>
</reference>
<feature type="domain" description="AMP-activated protein kinase glycogen-binding" evidence="2">
    <location>
        <begin position="398"/>
        <end position="457"/>
    </location>
</feature>
<feature type="signal peptide" evidence="1">
    <location>
        <begin position="1"/>
        <end position="23"/>
    </location>
</feature>
<dbReference type="InterPro" id="IPR011990">
    <property type="entry name" value="TPR-like_helical_dom_sf"/>
</dbReference>
<keyword evidence="1" id="KW-0732">Signal</keyword>
<protein>
    <recommendedName>
        <fullName evidence="2">AMP-activated protein kinase glycogen-binding domain-containing protein</fullName>
    </recommendedName>
</protein>
<name>A0A9X1PAA1_9BACT</name>